<organism evidence="2">
    <name type="scientific">viral metagenome</name>
    <dbReference type="NCBI Taxonomy" id="1070528"/>
    <lineage>
        <taxon>unclassified sequences</taxon>
        <taxon>metagenomes</taxon>
        <taxon>organismal metagenomes</taxon>
    </lineage>
</organism>
<protein>
    <submittedName>
        <fullName evidence="2">Uncharacterized protein</fullName>
    </submittedName>
</protein>
<sequence length="447" mass="52628">MENISKKINKMFENLFKTSDNIHPFLKDLKKVHAIAPKHRSHIKNSIKKTINHIIVNDLPEEVVINQKYDILPTSELKKLDAELFNTLNYNKIFEIVSYISKFIIKSNVNNEDNLYKKLNKVDKDTLNIMIIGSGPVGLFLASYLHIYYNKTTMNSSPRVNIVMYDSRIEKGGFRKPYNRQRLFATASKYLSLILPKIYCWDSKDYFMVNIFLLEYALFIVANQEYNIPMIYEDYDWEDYKKIIDKGSFDVVFDCTGGRLHHDAISKINDTWLNNINMKGLRNLSINKKNNLVLLENDKDHILNYFYGSMEIYLEHENDESLTFHSKYDIDLNNNIDLMFLNKTKSKYYKYKDALTIISGIKDDTNRNFLYTMIQNHNNYLIKFDVWGIYMRHQIKISDVININNKKILFIGAGDTIFHSHFITGAGLNRIFDFTVKCVNQLDQILY</sequence>
<dbReference type="AlphaFoldDB" id="A0A6C0HV42"/>
<evidence type="ECO:0000313" key="2">
    <source>
        <dbReference type="EMBL" id="QHT84270.1"/>
    </source>
</evidence>
<keyword evidence="1" id="KW-0812">Transmembrane</keyword>
<accession>A0A6C0HV42</accession>
<evidence type="ECO:0000256" key="1">
    <source>
        <dbReference type="SAM" id="Phobius"/>
    </source>
</evidence>
<keyword evidence="1" id="KW-0472">Membrane</keyword>
<reference evidence="2" key="1">
    <citation type="journal article" date="2020" name="Nature">
        <title>Giant virus diversity and host interactions through global metagenomics.</title>
        <authorList>
            <person name="Schulz F."/>
            <person name="Roux S."/>
            <person name="Paez-Espino D."/>
            <person name="Jungbluth S."/>
            <person name="Walsh D.A."/>
            <person name="Denef V.J."/>
            <person name="McMahon K.D."/>
            <person name="Konstantinidis K.T."/>
            <person name="Eloe-Fadrosh E.A."/>
            <person name="Kyrpides N.C."/>
            <person name="Woyke T."/>
        </authorList>
    </citation>
    <scope>NUCLEOTIDE SEQUENCE</scope>
    <source>
        <strain evidence="2">GVMAG-M-3300023184-177</strain>
    </source>
</reference>
<proteinExistence type="predicted"/>
<dbReference type="EMBL" id="MN740017">
    <property type="protein sequence ID" value="QHT84270.1"/>
    <property type="molecule type" value="Genomic_DNA"/>
</dbReference>
<name>A0A6C0HV42_9ZZZZ</name>
<feature type="transmembrane region" description="Helical" evidence="1">
    <location>
        <begin position="127"/>
        <end position="149"/>
    </location>
</feature>
<keyword evidence="1" id="KW-1133">Transmembrane helix</keyword>